<dbReference type="RefSeq" id="WP_036757542.1">
    <property type="nucleotide sequence ID" value="NZ_CP035284.1"/>
</dbReference>
<dbReference type="NCBIfam" id="NF005559">
    <property type="entry name" value="PRK07231.1"/>
    <property type="match status" value="1"/>
</dbReference>
<evidence type="ECO:0000313" key="4">
    <source>
        <dbReference type="Proteomes" id="UP000256794"/>
    </source>
</evidence>
<dbReference type="FunFam" id="3.40.50.720:FF:000084">
    <property type="entry name" value="Short-chain dehydrogenase reductase"/>
    <property type="match status" value="1"/>
</dbReference>
<evidence type="ECO:0000313" key="3">
    <source>
        <dbReference type="EMBL" id="REG35278.1"/>
    </source>
</evidence>
<proteinExistence type="inferred from homology"/>
<keyword evidence="4" id="KW-1185">Reference proteome</keyword>
<dbReference type="EMBL" id="QUMX01000036">
    <property type="protein sequence ID" value="REG35278.1"/>
    <property type="molecule type" value="Genomic_DNA"/>
</dbReference>
<dbReference type="GO" id="GO:0016616">
    <property type="term" value="F:oxidoreductase activity, acting on the CH-OH group of donors, NAD or NADP as acceptor"/>
    <property type="evidence" value="ECO:0007669"/>
    <property type="project" value="TreeGrafter"/>
</dbReference>
<dbReference type="InterPro" id="IPR020904">
    <property type="entry name" value="Sc_DH/Rdtase_CS"/>
</dbReference>
<dbReference type="Proteomes" id="UP000256794">
    <property type="component" value="Unassembled WGS sequence"/>
</dbReference>
<dbReference type="InterPro" id="IPR002347">
    <property type="entry name" value="SDR_fam"/>
</dbReference>
<comment type="similarity">
    <text evidence="1">Belongs to the short-chain dehydrogenases/reductases (SDR) family.</text>
</comment>
<dbReference type="PROSITE" id="PS00061">
    <property type="entry name" value="ADH_SHORT"/>
    <property type="match status" value="1"/>
</dbReference>
<dbReference type="PRINTS" id="PR00081">
    <property type="entry name" value="GDHRDH"/>
</dbReference>
<reference evidence="3 4" key="1">
    <citation type="submission" date="2018-08" db="EMBL/GenBank/DDBJ databases">
        <title>Genomic Encyclopedia of Archaeal and Bacterial Type Strains, Phase II (KMG-II): from individual species to whole genera.</title>
        <authorList>
            <person name="Goeker M."/>
        </authorList>
    </citation>
    <scope>NUCLEOTIDE SEQUENCE [LARGE SCALE GENOMIC DNA]</scope>
    <source>
        <strain evidence="3 4">DSM 582</strain>
    </source>
</reference>
<dbReference type="Gene3D" id="3.40.50.720">
    <property type="entry name" value="NAD(P)-binding Rossmann-like Domain"/>
    <property type="match status" value="1"/>
</dbReference>
<name>A0AAQ0HEQ4_PARVE</name>
<dbReference type="InterPro" id="IPR036291">
    <property type="entry name" value="NAD(P)-bd_dom_sf"/>
</dbReference>
<gene>
    <name evidence="3" type="ORF">ATH84_103639</name>
</gene>
<accession>A0AAQ0HEQ4</accession>
<sequence>MRLADKVTIITGAGGGIGSGLVRRFAESGAKLCLTDYNLEAVERLCDRLALPDDQALLLQHDVADAASWEEVVRRTCERFGRLDVLVNNAGVAARTGQPYDAIEFEDWRRVMSVNLDGVFLGMSAAARAMHRTGGGSIVNIGSTAGLSGTNGGAAYGTSKGALRTLTKQAAYSFAIHGYDIRVNIIHPGYVWTDFVRASASARYGSEEEALKVMTAEVPLGRMIEPDDIAWPAVYFASDEARNVTGSELIVDGGRRCRP</sequence>
<dbReference type="Pfam" id="PF13561">
    <property type="entry name" value="adh_short_C2"/>
    <property type="match status" value="1"/>
</dbReference>
<comment type="caution">
    <text evidence="3">The sequence shown here is derived from an EMBL/GenBank/DDBJ whole genome shotgun (WGS) entry which is preliminary data.</text>
</comment>
<evidence type="ECO:0000256" key="2">
    <source>
        <dbReference type="ARBA" id="ARBA00023002"/>
    </source>
</evidence>
<dbReference type="PRINTS" id="PR00080">
    <property type="entry name" value="SDRFAMILY"/>
</dbReference>
<dbReference type="AlphaFoldDB" id="A0AAQ0HEQ4"/>
<dbReference type="PANTHER" id="PTHR42760:SF133">
    <property type="entry name" value="3-OXOACYL-[ACYL-CARRIER-PROTEIN] REDUCTASE"/>
    <property type="match status" value="1"/>
</dbReference>
<dbReference type="PANTHER" id="PTHR42760">
    <property type="entry name" value="SHORT-CHAIN DEHYDROGENASES/REDUCTASES FAMILY MEMBER"/>
    <property type="match status" value="1"/>
</dbReference>
<dbReference type="SUPFAM" id="SSF51735">
    <property type="entry name" value="NAD(P)-binding Rossmann-fold domains"/>
    <property type="match status" value="1"/>
</dbReference>
<protein>
    <submittedName>
        <fullName evidence="3">NAD(P)-dependent dehydrogenase (Short-subunit alcohol dehydrogenase family)</fullName>
    </submittedName>
</protein>
<keyword evidence="2" id="KW-0560">Oxidoreductase</keyword>
<evidence type="ECO:0000256" key="1">
    <source>
        <dbReference type="ARBA" id="ARBA00006484"/>
    </source>
</evidence>
<organism evidence="3 4">
    <name type="scientific">Paracoccus versutus</name>
    <name type="common">Thiobacillus versutus</name>
    <dbReference type="NCBI Taxonomy" id="34007"/>
    <lineage>
        <taxon>Bacteria</taxon>
        <taxon>Pseudomonadati</taxon>
        <taxon>Pseudomonadota</taxon>
        <taxon>Alphaproteobacteria</taxon>
        <taxon>Rhodobacterales</taxon>
        <taxon>Paracoccaceae</taxon>
        <taxon>Paracoccus</taxon>
    </lineage>
</organism>